<comment type="caution">
    <text evidence="11">The sequence shown here is derived from an EMBL/GenBank/DDBJ whole genome shotgun (WGS) entry which is preliminary data.</text>
</comment>
<protein>
    <recommendedName>
        <fullName evidence="2">histidine kinase</fullName>
        <ecNumber evidence="2">2.7.13.3</ecNumber>
    </recommendedName>
</protein>
<dbReference type="SMART" id="SM00387">
    <property type="entry name" value="HATPase_c"/>
    <property type="match status" value="1"/>
</dbReference>
<keyword evidence="7" id="KW-0067">ATP-binding</keyword>
<dbReference type="Gene3D" id="3.30.565.10">
    <property type="entry name" value="Histidine kinase-like ATPase, C-terminal domain"/>
    <property type="match status" value="1"/>
</dbReference>
<keyword evidence="8" id="KW-0902">Two-component regulatory system</keyword>
<evidence type="ECO:0000256" key="4">
    <source>
        <dbReference type="ARBA" id="ARBA00022679"/>
    </source>
</evidence>
<evidence type="ECO:0000256" key="2">
    <source>
        <dbReference type="ARBA" id="ARBA00012438"/>
    </source>
</evidence>
<evidence type="ECO:0000256" key="6">
    <source>
        <dbReference type="ARBA" id="ARBA00022777"/>
    </source>
</evidence>
<evidence type="ECO:0000256" key="8">
    <source>
        <dbReference type="ARBA" id="ARBA00023012"/>
    </source>
</evidence>
<dbReference type="GO" id="GO:0016020">
    <property type="term" value="C:membrane"/>
    <property type="evidence" value="ECO:0007669"/>
    <property type="project" value="InterPro"/>
</dbReference>
<dbReference type="EMBL" id="JAUSUZ010000001">
    <property type="protein sequence ID" value="MDQ0368154.1"/>
    <property type="molecule type" value="Genomic_DNA"/>
</dbReference>
<evidence type="ECO:0000256" key="1">
    <source>
        <dbReference type="ARBA" id="ARBA00000085"/>
    </source>
</evidence>
<feature type="transmembrane region" description="Helical" evidence="9">
    <location>
        <begin position="24"/>
        <end position="49"/>
    </location>
</feature>
<evidence type="ECO:0000259" key="10">
    <source>
        <dbReference type="SMART" id="SM00387"/>
    </source>
</evidence>
<feature type="domain" description="Histidine kinase/HSP90-like ATPase" evidence="10">
    <location>
        <begin position="329"/>
        <end position="420"/>
    </location>
</feature>
<gene>
    <name evidence="11" type="ORF">J2S42_004823</name>
</gene>
<keyword evidence="4" id="KW-0808">Transferase</keyword>
<keyword evidence="9" id="KW-1133">Transmembrane helix</keyword>
<dbReference type="AlphaFoldDB" id="A0AAE3W299"/>
<dbReference type="InterPro" id="IPR050482">
    <property type="entry name" value="Sensor_HK_TwoCompSys"/>
</dbReference>
<keyword evidence="12" id="KW-1185">Reference proteome</keyword>
<evidence type="ECO:0000256" key="9">
    <source>
        <dbReference type="SAM" id="Phobius"/>
    </source>
</evidence>
<dbReference type="InterPro" id="IPR003594">
    <property type="entry name" value="HATPase_dom"/>
</dbReference>
<feature type="transmembrane region" description="Helical" evidence="9">
    <location>
        <begin position="163"/>
        <end position="185"/>
    </location>
</feature>
<dbReference type="InterPro" id="IPR055558">
    <property type="entry name" value="DUF7134"/>
</dbReference>
<dbReference type="InterPro" id="IPR011712">
    <property type="entry name" value="Sig_transdc_His_kin_sub3_dim/P"/>
</dbReference>
<evidence type="ECO:0000256" key="3">
    <source>
        <dbReference type="ARBA" id="ARBA00022553"/>
    </source>
</evidence>
<organism evidence="11 12">
    <name type="scientific">Catenuloplanes indicus</name>
    <dbReference type="NCBI Taxonomy" id="137267"/>
    <lineage>
        <taxon>Bacteria</taxon>
        <taxon>Bacillati</taxon>
        <taxon>Actinomycetota</taxon>
        <taxon>Actinomycetes</taxon>
        <taxon>Micromonosporales</taxon>
        <taxon>Micromonosporaceae</taxon>
        <taxon>Catenuloplanes</taxon>
    </lineage>
</organism>
<proteinExistence type="predicted"/>
<dbReference type="GO" id="GO:0000155">
    <property type="term" value="F:phosphorelay sensor kinase activity"/>
    <property type="evidence" value="ECO:0007669"/>
    <property type="project" value="InterPro"/>
</dbReference>
<dbReference type="Proteomes" id="UP001240236">
    <property type="component" value="Unassembled WGS sequence"/>
</dbReference>
<feature type="transmembrane region" description="Helical" evidence="9">
    <location>
        <begin position="123"/>
        <end position="143"/>
    </location>
</feature>
<keyword evidence="5" id="KW-0547">Nucleotide-binding</keyword>
<dbReference type="Pfam" id="PF02518">
    <property type="entry name" value="HATPase_c"/>
    <property type="match status" value="1"/>
</dbReference>
<dbReference type="GO" id="GO:0005524">
    <property type="term" value="F:ATP binding"/>
    <property type="evidence" value="ECO:0007669"/>
    <property type="project" value="UniProtKB-KW"/>
</dbReference>
<keyword evidence="9" id="KW-0812">Transmembrane</keyword>
<accession>A0AAE3W299</accession>
<dbReference type="InterPro" id="IPR036890">
    <property type="entry name" value="HATPase_C_sf"/>
</dbReference>
<evidence type="ECO:0000313" key="12">
    <source>
        <dbReference type="Proteomes" id="UP001240236"/>
    </source>
</evidence>
<dbReference type="EC" id="2.7.13.3" evidence="2"/>
<feature type="transmembrane region" description="Helical" evidence="9">
    <location>
        <begin position="98"/>
        <end position="116"/>
    </location>
</feature>
<sequence length="425" mass="46539">MTTTAGDQTWRRPGPTADQRRNDMLIGIAAMVGSTFNLVLSTSAGFLLFDDPPSRPEQAAWAIASTLPLIWRRRFPEPVMLIIAVAFIGSQIRHAQEAQVSQIVLFTAIYTAGAWSRNRRWSVISRVIVIVGMFGWLFTSMAISASDMPPDAFSTAAGPLPPLIAAIMVQILVNALYFGFAYYFGEEGWTAAHDRHLLVERAEELRRSQEKESERAVLGERVRIARELHDVVAHHVAVMGVQAAAARRVLEKDAGKARTALAAVEQEARTAVDELRRMLGVLRATDGDATLPPVQSIDDLPELLESSRQAGLRIEHGVYGEPAVEVPESVSVAAYRIVQEALTNTLKHAGPVDVDVRIRYLSRELEIDVADSGRVIGTPNTRGMGLIGMRERVAAHEGVLETGPREGGGFRVRARFPLTKKEVAA</sequence>
<dbReference type="Pfam" id="PF23539">
    <property type="entry name" value="DUF7134"/>
    <property type="match status" value="1"/>
</dbReference>
<dbReference type="PANTHER" id="PTHR24421">
    <property type="entry name" value="NITRATE/NITRITE SENSOR PROTEIN NARX-RELATED"/>
    <property type="match status" value="1"/>
</dbReference>
<keyword evidence="3" id="KW-0597">Phosphoprotein</keyword>
<evidence type="ECO:0000256" key="7">
    <source>
        <dbReference type="ARBA" id="ARBA00022840"/>
    </source>
</evidence>
<dbReference type="GO" id="GO:0046983">
    <property type="term" value="F:protein dimerization activity"/>
    <property type="evidence" value="ECO:0007669"/>
    <property type="project" value="InterPro"/>
</dbReference>
<dbReference type="PANTHER" id="PTHR24421:SF10">
    <property type="entry name" value="NITRATE_NITRITE SENSOR PROTEIN NARQ"/>
    <property type="match status" value="1"/>
</dbReference>
<name>A0AAE3W299_9ACTN</name>
<dbReference type="Gene3D" id="1.20.5.1930">
    <property type="match status" value="1"/>
</dbReference>
<keyword evidence="6 11" id="KW-0418">Kinase</keyword>
<comment type="catalytic activity">
    <reaction evidence="1">
        <text>ATP + protein L-histidine = ADP + protein N-phospho-L-histidine.</text>
        <dbReference type="EC" id="2.7.13.3"/>
    </reaction>
</comment>
<dbReference type="Pfam" id="PF07730">
    <property type="entry name" value="HisKA_3"/>
    <property type="match status" value="1"/>
</dbReference>
<evidence type="ECO:0000313" key="11">
    <source>
        <dbReference type="EMBL" id="MDQ0368154.1"/>
    </source>
</evidence>
<reference evidence="11 12" key="1">
    <citation type="submission" date="2023-07" db="EMBL/GenBank/DDBJ databases">
        <title>Sequencing the genomes of 1000 actinobacteria strains.</title>
        <authorList>
            <person name="Klenk H.-P."/>
        </authorList>
    </citation>
    <scope>NUCLEOTIDE SEQUENCE [LARGE SCALE GENOMIC DNA]</scope>
    <source>
        <strain evidence="11 12">DSM 44709</strain>
    </source>
</reference>
<evidence type="ECO:0000256" key="5">
    <source>
        <dbReference type="ARBA" id="ARBA00022741"/>
    </source>
</evidence>
<dbReference type="SUPFAM" id="SSF55874">
    <property type="entry name" value="ATPase domain of HSP90 chaperone/DNA topoisomerase II/histidine kinase"/>
    <property type="match status" value="1"/>
</dbReference>
<keyword evidence="9" id="KW-0472">Membrane</keyword>
<dbReference type="CDD" id="cd16917">
    <property type="entry name" value="HATPase_UhpB-NarQ-NarX-like"/>
    <property type="match status" value="1"/>
</dbReference>